<comment type="similarity">
    <text evidence="1">Belongs to the TRAFAC class dynamin-like GTPase superfamily. IRG family.</text>
</comment>
<evidence type="ECO:0000259" key="6">
    <source>
        <dbReference type="PROSITE" id="PS51716"/>
    </source>
</evidence>
<sequence length="642" mass="72606">MGGKSSTPVVSCEHKEKSSKEEGNLPDLVTASGKSTLDIAVTGVTGAGKSSLVNALRSMNDFADGAARPDVIEGTKEPMGYPHPTFQDVTIWDLPGIGTRNFKAEEYLERVNYRQYDFFIIVSSGCFTIYDIQLSHAIRKMRKHFYFVRSKMDVSIKSEKRNPDFNEEATRQEVRKYCLDNLMKAGISSPKIFLISSWYWDKYDFPLLRRTFENETKGLRRQIFQPTLPPENKSDDKSNKPSKGSGIYIYLLQKALKIDLVKLRDALTGKNLEEGTEEIRKELEALENVKLDIAITGVSGAGKSSLVNALRGMTDYEDGRARVGIMQTTMEVHSYPHPLFPNVILWDLPGIGTPEFRPNDYLKKVNFSQYDFFMIVASERFTENDVLLAHEIQKMKKKFYFVRSKMDVSIDAKIRDPNYNMDTTVQKIRKYCGDNLTEIGESNPRVFLISRCDLDMYDFPLLQEALEKDLDDLKRQALIRAMPVFSREILKKKKAAMESIIWKLAILSCAIGVIPVPGLSLVCDLGILVSGMLLFYKVFCLDEESLQIVAKVFNKDYKVLKSAIKKSPMSSEITPKFVAILLARSLFCATLTVIELVLDFVPVLGSLVGGVSSFVTTFYMLRSFLKDIVEDAENVRAKATEP</sequence>
<accession>A0AA97KD36</accession>
<dbReference type="InterPro" id="IPR030385">
    <property type="entry name" value="G_IRG_dom"/>
</dbReference>
<keyword evidence="2" id="KW-0547">Nucleotide-binding</keyword>
<evidence type="ECO:0000313" key="10">
    <source>
        <dbReference type="RefSeq" id="XP_054854729.1"/>
    </source>
</evidence>
<dbReference type="GeneID" id="129342839"/>
<proteinExistence type="inferred from homology"/>
<dbReference type="Gene3D" id="3.40.50.300">
    <property type="entry name" value="P-loop containing nucleotide triphosphate hydrolases"/>
    <property type="match status" value="2"/>
</dbReference>
<dbReference type="GO" id="GO:0005525">
    <property type="term" value="F:GTP binding"/>
    <property type="evidence" value="ECO:0007669"/>
    <property type="project" value="UniProtKB-KW"/>
</dbReference>
<dbReference type="PROSITE" id="PS51716">
    <property type="entry name" value="G_IRG"/>
    <property type="match status" value="2"/>
</dbReference>
<evidence type="ECO:0000256" key="5">
    <source>
        <dbReference type="SAM" id="MobiDB-lite"/>
    </source>
</evidence>
<evidence type="ECO:0000256" key="2">
    <source>
        <dbReference type="ARBA" id="ARBA00022741"/>
    </source>
</evidence>
<dbReference type="Pfam" id="PF05049">
    <property type="entry name" value="IIGP"/>
    <property type="match status" value="2"/>
</dbReference>
<organism evidence="7 9">
    <name type="scientific">Eublepharis macularius</name>
    <name type="common">Leopard gecko</name>
    <name type="synonym">Cyrtodactylus macularius</name>
    <dbReference type="NCBI Taxonomy" id="481883"/>
    <lineage>
        <taxon>Eukaryota</taxon>
        <taxon>Metazoa</taxon>
        <taxon>Chordata</taxon>
        <taxon>Craniata</taxon>
        <taxon>Vertebrata</taxon>
        <taxon>Euteleostomi</taxon>
        <taxon>Lepidosauria</taxon>
        <taxon>Squamata</taxon>
        <taxon>Bifurcata</taxon>
        <taxon>Gekkota</taxon>
        <taxon>Eublepharidae</taxon>
        <taxon>Eublepharinae</taxon>
        <taxon>Eublepharis</taxon>
    </lineage>
</organism>
<dbReference type="RefSeq" id="XP_054854728.1">
    <property type="nucleotide sequence ID" value="XM_054998753.1"/>
</dbReference>
<keyword evidence="7" id="KW-1185">Reference proteome</keyword>
<dbReference type="Proteomes" id="UP001190640">
    <property type="component" value="Chromosome 15"/>
</dbReference>
<dbReference type="GO" id="GO:0016020">
    <property type="term" value="C:membrane"/>
    <property type="evidence" value="ECO:0007669"/>
    <property type="project" value="InterPro"/>
</dbReference>
<dbReference type="AlphaFoldDB" id="A0AA97KD36"/>
<feature type="domain" description="IRG-type G" evidence="6">
    <location>
        <begin position="35"/>
        <end position="215"/>
    </location>
</feature>
<feature type="compositionally biased region" description="Basic and acidic residues" evidence="5">
    <location>
        <begin position="12"/>
        <end position="23"/>
    </location>
</feature>
<name>A0AA97KD36_EUBMA</name>
<dbReference type="KEGG" id="emc:129342839"/>
<evidence type="ECO:0000256" key="4">
    <source>
        <dbReference type="ARBA" id="ARBA00023134"/>
    </source>
</evidence>
<dbReference type="RefSeq" id="XP_054854729.1">
    <property type="nucleotide sequence ID" value="XM_054998754.1"/>
</dbReference>
<dbReference type="PANTHER" id="PTHR32341">
    <property type="entry name" value="INTERFERON-INDUCIBLE GTPASE"/>
    <property type="match status" value="1"/>
</dbReference>
<dbReference type="SUPFAM" id="SSF52540">
    <property type="entry name" value="P-loop containing nucleoside triphosphate hydrolases"/>
    <property type="match status" value="2"/>
</dbReference>
<feature type="domain" description="IRG-type G" evidence="6">
    <location>
        <begin position="289"/>
        <end position="469"/>
    </location>
</feature>
<reference evidence="8 9" key="1">
    <citation type="submission" date="2025-04" db="UniProtKB">
        <authorList>
            <consortium name="RefSeq"/>
        </authorList>
    </citation>
    <scope>IDENTIFICATION</scope>
    <source>
        <tissue evidence="8 9">Blood</tissue>
    </source>
</reference>
<keyword evidence="4" id="KW-0342">GTP-binding</keyword>
<dbReference type="FunFam" id="3.40.50.300:FF:000541">
    <property type="entry name" value="Immunity related GTPase M"/>
    <property type="match status" value="2"/>
</dbReference>
<dbReference type="InterPro" id="IPR027417">
    <property type="entry name" value="P-loop_NTPase"/>
</dbReference>
<evidence type="ECO:0000256" key="3">
    <source>
        <dbReference type="ARBA" id="ARBA00022801"/>
    </source>
</evidence>
<evidence type="ECO:0000313" key="9">
    <source>
        <dbReference type="RefSeq" id="XP_054854728.1"/>
    </source>
</evidence>
<protein>
    <submittedName>
        <fullName evidence="8 9">Interferon-inducible GTPase 5-like</fullName>
    </submittedName>
</protein>
<keyword evidence="3" id="KW-0378">Hydrolase</keyword>
<feature type="region of interest" description="Disordered" evidence="5">
    <location>
        <begin position="1"/>
        <end position="27"/>
    </location>
</feature>
<dbReference type="PANTHER" id="PTHR32341:SF17">
    <property type="entry name" value="IRG-TYPE G DOMAIN-CONTAINING PROTEIN"/>
    <property type="match status" value="1"/>
</dbReference>
<evidence type="ECO:0000313" key="8">
    <source>
        <dbReference type="RefSeq" id="XP_054854727.1"/>
    </source>
</evidence>
<dbReference type="GO" id="GO:0003924">
    <property type="term" value="F:GTPase activity"/>
    <property type="evidence" value="ECO:0007669"/>
    <property type="project" value="TreeGrafter"/>
</dbReference>
<gene>
    <name evidence="8 9 10" type="primary">LOC129342839</name>
</gene>
<dbReference type="RefSeq" id="XP_054854727.1">
    <property type="nucleotide sequence ID" value="XM_054998752.1"/>
</dbReference>
<dbReference type="InterPro" id="IPR007743">
    <property type="entry name" value="Immunity-related_GTPase-like"/>
</dbReference>
<evidence type="ECO:0000256" key="1">
    <source>
        <dbReference type="ARBA" id="ARBA00005429"/>
    </source>
</evidence>
<dbReference type="InterPro" id="IPR051515">
    <property type="entry name" value="IRG"/>
</dbReference>
<evidence type="ECO:0000313" key="7">
    <source>
        <dbReference type="Proteomes" id="UP001190640"/>
    </source>
</evidence>